<feature type="transmembrane region" description="Helical" evidence="1">
    <location>
        <begin position="6"/>
        <end position="27"/>
    </location>
</feature>
<name>A0A1U9KSZ2_9PROT</name>
<dbReference type="AlphaFoldDB" id="A0A1U9KSZ2"/>
<evidence type="ECO:0000313" key="3">
    <source>
        <dbReference type="Proteomes" id="UP000188604"/>
    </source>
</evidence>
<keyword evidence="3" id="KW-1185">Reference proteome</keyword>
<feature type="transmembrane region" description="Helical" evidence="1">
    <location>
        <begin position="34"/>
        <end position="54"/>
    </location>
</feature>
<organism evidence="2 3">
    <name type="scientific">Neoasaia chiangmaiensis</name>
    <dbReference type="NCBI Taxonomy" id="320497"/>
    <lineage>
        <taxon>Bacteria</taxon>
        <taxon>Pseudomonadati</taxon>
        <taxon>Pseudomonadota</taxon>
        <taxon>Alphaproteobacteria</taxon>
        <taxon>Acetobacterales</taxon>
        <taxon>Acetobacteraceae</taxon>
        <taxon>Neoasaia</taxon>
    </lineage>
</organism>
<feature type="transmembrane region" description="Helical" evidence="1">
    <location>
        <begin position="106"/>
        <end position="127"/>
    </location>
</feature>
<dbReference type="KEGG" id="nch:A0U93_14050"/>
<keyword evidence="1" id="KW-1133">Transmembrane helix</keyword>
<dbReference type="Proteomes" id="UP000188604">
    <property type="component" value="Chromosome"/>
</dbReference>
<dbReference type="STRING" id="320497.A0U93_14050"/>
<proteinExistence type="predicted"/>
<feature type="transmembrane region" description="Helical" evidence="1">
    <location>
        <begin position="165"/>
        <end position="183"/>
    </location>
</feature>
<evidence type="ECO:0000313" key="2">
    <source>
        <dbReference type="EMBL" id="AQS88859.1"/>
    </source>
</evidence>
<feature type="transmembrane region" description="Helical" evidence="1">
    <location>
        <begin position="218"/>
        <end position="236"/>
    </location>
</feature>
<feature type="transmembrane region" description="Helical" evidence="1">
    <location>
        <begin position="139"/>
        <end position="159"/>
    </location>
</feature>
<feature type="transmembrane region" description="Helical" evidence="1">
    <location>
        <begin position="83"/>
        <end position="100"/>
    </location>
</feature>
<evidence type="ECO:0000256" key="1">
    <source>
        <dbReference type="SAM" id="Phobius"/>
    </source>
</evidence>
<protein>
    <recommendedName>
        <fullName evidence="4">NADH:quinone oxidoreductase/Mrp antiporter membrane subunit domain-containing protein</fullName>
    </recommendedName>
</protein>
<sequence length="367" mass="37604">MFHSGGAGLSLLLVPGWPLLAACLLLLVPREQRFAAIGSLSIFGLVLTLVLTPLLPGQDLLSIVTRLLVAAVPFLTRREGLSRIAAIVPLLATGCVLAALTLHDLLVVVSLLAFAVALLGLYDAAAAARARAAWNTARLRLSGAILSLLGASFGALPAMAGGAPVARAGDLLLVVGLCLLAGLGPPGNAAVTGRAAWLDMLPRIGALALMLRLPGSDVTHLVFLTAGVGTLWLCVVGRRGGPTLCAGLVTVCAVEAQIVPALLFMIVAMATAAERLEDAARRWLEAPVPPGPAFVGAMALLAGLGSVYPVSAMLFLAASGCQIAQLHVDRAAARRGMRDVVVLGVIGVGLAAPFFLRGSWPLAWHPS</sequence>
<gene>
    <name evidence="2" type="ORF">A0U93_14050</name>
</gene>
<feature type="transmembrane region" description="Helical" evidence="1">
    <location>
        <begin position="340"/>
        <end position="360"/>
    </location>
</feature>
<dbReference type="EMBL" id="CP014691">
    <property type="protein sequence ID" value="AQS88859.1"/>
    <property type="molecule type" value="Genomic_DNA"/>
</dbReference>
<keyword evidence="1" id="KW-0812">Transmembrane</keyword>
<accession>A0A1U9KSZ2</accession>
<keyword evidence="1" id="KW-0472">Membrane</keyword>
<reference evidence="2 3" key="1">
    <citation type="submission" date="2016-03" db="EMBL/GenBank/DDBJ databases">
        <title>Acetic acid bacteria sequencing.</title>
        <authorList>
            <person name="Brandt J."/>
            <person name="Jakob F."/>
            <person name="Vogel R.F."/>
        </authorList>
    </citation>
    <scope>NUCLEOTIDE SEQUENCE [LARGE SCALE GENOMIC DNA]</scope>
    <source>
        <strain evidence="2 3">NBRC 101099</strain>
    </source>
</reference>
<feature type="transmembrane region" description="Helical" evidence="1">
    <location>
        <begin position="293"/>
        <end position="319"/>
    </location>
</feature>
<feature type="transmembrane region" description="Helical" evidence="1">
    <location>
        <begin position="248"/>
        <end position="273"/>
    </location>
</feature>
<evidence type="ECO:0008006" key="4">
    <source>
        <dbReference type="Google" id="ProtNLM"/>
    </source>
</evidence>